<organism evidence="2 3">
    <name type="scientific">Zingiber officinale</name>
    <name type="common">Ginger</name>
    <name type="synonym">Amomum zingiber</name>
    <dbReference type="NCBI Taxonomy" id="94328"/>
    <lineage>
        <taxon>Eukaryota</taxon>
        <taxon>Viridiplantae</taxon>
        <taxon>Streptophyta</taxon>
        <taxon>Embryophyta</taxon>
        <taxon>Tracheophyta</taxon>
        <taxon>Spermatophyta</taxon>
        <taxon>Magnoliopsida</taxon>
        <taxon>Liliopsida</taxon>
        <taxon>Zingiberales</taxon>
        <taxon>Zingiberaceae</taxon>
        <taxon>Zingiber</taxon>
    </lineage>
</organism>
<reference evidence="2 3" key="1">
    <citation type="submission" date="2020-08" db="EMBL/GenBank/DDBJ databases">
        <title>Plant Genome Project.</title>
        <authorList>
            <person name="Zhang R.-G."/>
        </authorList>
    </citation>
    <scope>NUCLEOTIDE SEQUENCE [LARGE SCALE GENOMIC DNA]</scope>
    <source>
        <tissue evidence="2">Rhizome</tissue>
    </source>
</reference>
<proteinExistence type="predicted"/>
<name>A0A8J5KQT1_ZINOF</name>
<gene>
    <name evidence="2" type="ORF">ZIOFF_047627</name>
</gene>
<accession>A0A8J5KQT1</accession>
<keyword evidence="3" id="KW-1185">Reference proteome</keyword>
<dbReference type="Proteomes" id="UP000734854">
    <property type="component" value="Unassembled WGS sequence"/>
</dbReference>
<evidence type="ECO:0000313" key="2">
    <source>
        <dbReference type="EMBL" id="KAG6492662.1"/>
    </source>
</evidence>
<protein>
    <submittedName>
        <fullName evidence="2">Uncharacterized protein</fullName>
    </submittedName>
</protein>
<feature type="region of interest" description="Disordered" evidence="1">
    <location>
        <begin position="1"/>
        <end position="63"/>
    </location>
</feature>
<feature type="compositionally biased region" description="Basic and acidic residues" evidence="1">
    <location>
        <begin position="45"/>
        <end position="54"/>
    </location>
</feature>
<evidence type="ECO:0000256" key="1">
    <source>
        <dbReference type="SAM" id="MobiDB-lite"/>
    </source>
</evidence>
<dbReference type="EMBL" id="JACMSC010000013">
    <property type="protein sequence ID" value="KAG6492662.1"/>
    <property type="molecule type" value="Genomic_DNA"/>
</dbReference>
<evidence type="ECO:0000313" key="3">
    <source>
        <dbReference type="Proteomes" id="UP000734854"/>
    </source>
</evidence>
<comment type="caution">
    <text evidence="2">The sequence shown here is derived from an EMBL/GenBank/DDBJ whole genome shotgun (WGS) entry which is preliminary data.</text>
</comment>
<dbReference type="AlphaFoldDB" id="A0A8J5KQT1"/>
<sequence length="158" mass="17364">MQRVSTVEARRGDHPSPGNERPPLGRSARKMLQARHSVASEDAASADRRGKEGRPLLAKQRATTSRSIVLQATTNEATRKGSRSKISLRQGKKGICLKVSLGRSEFVPIAIKDILVIHNVQLHLVCMSIGLISLSVIEHEEVVWIRDDVTGVEIDTDL</sequence>